<organism evidence="1 2">
    <name type="scientific">Thalassomonas viridans</name>
    <dbReference type="NCBI Taxonomy" id="137584"/>
    <lineage>
        <taxon>Bacteria</taxon>
        <taxon>Pseudomonadati</taxon>
        <taxon>Pseudomonadota</taxon>
        <taxon>Gammaproteobacteria</taxon>
        <taxon>Alteromonadales</taxon>
        <taxon>Colwelliaceae</taxon>
        <taxon>Thalassomonas</taxon>
    </lineage>
</organism>
<accession>A0AAF0CAV6</accession>
<proteinExistence type="predicted"/>
<dbReference type="Proteomes" id="UP000032352">
    <property type="component" value="Chromosome pTvir"/>
</dbReference>
<dbReference type="AlphaFoldDB" id="A0AAF0CAV6"/>
<protein>
    <submittedName>
        <fullName evidence="1">Uncharacterized protein</fullName>
    </submittedName>
</protein>
<sequence length="107" mass="11870">MKQEVTMDPLRVEAAIVLGCVICEAIDGLSPEAPGIQEKHHIDEAYRQMDGRVDKATLKEIARLGIDEFFFLATNGDEEVMARLGQALRTSIDEGIKNNELKNRSPS</sequence>
<name>A0AAF0CAV6_9GAMM</name>
<dbReference type="EMBL" id="CP059734">
    <property type="protein sequence ID" value="WDE09027.1"/>
    <property type="molecule type" value="Genomic_DNA"/>
</dbReference>
<keyword evidence="2" id="KW-1185">Reference proteome</keyword>
<reference evidence="1 2" key="1">
    <citation type="journal article" date="2015" name="Genome Announc.">
        <title>Draft Genome Sequences of Marine Isolates of Thalassomonas viridans and Thalassomonas actiniarum.</title>
        <authorList>
            <person name="Olonade I."/>
            <person name="van Zyl L.J."/>
            <person name="Trindade M."/>
        </authorList>
    </citation>
    <scope>NUCLEOTIDE SEQUENCE [LARGE SCALE GENOMIC DNA]</scope>
    <source>
        <strain evidence="1 2">XOM25</strain>
    </source>
</reference>
<evidence type="ECO:0000313" key="2">
    <source>
        <dbReference type="Proteomes" id="UP000032352"/>
    </source>
</evidence>
<dbReference type="RefSeq" id="WP_044837086.1">
    <property type="nucleotide sequence ID" value="NZ_CP059734.1"/>
</dbReference>
<reference evidence="1 2" key="2">
    <citation type="journal article" date="2022" name="Mar. Drugs">
        <title>Bioassay-Guided Fractionation Leads to the Detection of Cholic Acid Generated by the Rare Thalassomonas sp.</title>
        <authorList>
            <person name="Pheiffer F."/>
            <person name="Schneider Y.K."/>
            <person name="Hansen E.H."/>
            <person name="Andersen J.H."/>
            <person name="Isaksson J."/>
            <person name="Busche T."/>
            <person name="R C."/>
            <person name="Kalinowski J."/>
            <person name="Zyl L.V."/>
            <person name="Trindade M."/>
        </authorList>
    </citation>
    <scope>NUCLEOTIDE SEQUENCE [LARGE SCALE GENOMIC DNA]</scope>
    <source>
        <strain evidence="1 2">XOM25</strain>
    </source>
</reference>
<evidence type="ECO:0000313" key="1">
    <source>
        <dbReference type="EMBL" id="WDE09027.1"/>
    </source>
</evidence>
<gene>
    <name evidence="1" type="ORF">SG34_030075</name>
</gene>
<dbReference type="KEGG" id="tvd:SG34_030075"/>